<dbReference type="PROSITE" id="PS50088">
    <property type="entry name" value="ANK_REPEAT"/>
    <property type="match status" value="1"/>
</dbReference>
<dbReference type="InterPro" id="IPR036770">
    <property type="entry name" value="Ankyrin_rpt-contain_sf"/>
</dbReference>
<dbReference type="PANTHER" id="PTHR24188">
    <property type="entry name" value="ANKYRIN REPEAT PROTEIN"/>
    <property type="match status" value="1"/>
</dbReference>
<keyword evidence="4" id="KW-1185">Reference proteome</keyword>
<dbReference type="EMBL" id="KU877344">
    <property type="protein sequence ID" value="ANB50195.1"/>
    <property type="molecule type" value="Genomic_DNA"/>
</dbReference>
<dbReference type="Proteomes" id="UP000241365">
    <property type="component" value="Segment"/>
</dbReference>
<dbReference type="KEGG" id="vg:80512557"/>
<evidence type="ECO:0000256" key="2">
    <source>
        <dbReference type="ARBA" id="ARBA00023043"/>
    </source>
</evidence>
<keyword evidence="2" id="KW-0040">ANK repeat</keyword>
<dbReference type="PANTHER" id="PTHR24188:SF29">
    <property type="entry name" value="GH09064P"/>
    <property type="match status" value="1"/>
</dbReference>
<protein>
    <submittedName>
        <fullName evidence="3">Uncharacterized protein</fullName>
    </submittedName>
</protein>
<keyword evidence="1" id="KW-0677">Repeat</keyword>
<evidence type="ECO:0000313" key="3">
    <source>
        <dbReference type="EMBL" id="ANB50195.1"/>
    </source>
</evidence>
<evidence type="ECO:0000256" key="1">
    <source>
        <dbReference type="ARBA" id="ARBA00022737"/>
    </source>
</evidence>
<dbReference type="RefSeq" id="YP_010775946.1">
    <property type="nucleotide sequence ID" value="NC_075034.1"/>
</dbReference>
<dbReference type="InterPro" id="IPR002110">
    <property type="entry name" value="Ankyrin_rpt"/>
</dbReference>
<dbReference type="PROSITE" id="PS50297">
    <property type="entry name" value="ANK_REP_REGION"/>
    <property type="match status" value="1"/>
</dbReference>
<organism evidence="3 4">
    <name type="scientific">Powai lake megavirus</name>
    <dbReference type="NCBI Taxonomy" id="1842663"/>
    <lineage>
        <taxon>Viruses</taxon>
        <taxon>Varidnaviria</taxon>
        <taxon>Bamfordvirae</taxon>
        <taxon>Nucleocytoviricota</taxon>
        <taxon>Megaviricetes</taxon>
        <taxon>Imitervirales</taxon>
        <taxon>Mimiviridae</taxon>
        <taxon>Megamimivirinae</taxon>
        <taxon>Megavirus</taxon>
        <taxon>Megavirus powaiense</taxon>
    </lineage>
</organism>
<name>A0A167R1C0_9VIRU</name>
<dbReference type="Gene3D" id="1.25.40.20">
    <property type="entry name" value="Ankyrin repeat-containing domain"/>
    <property type="match status" value="2"/>
</dbReference>
<dbReference type="SMART" id="SM00248">
    <property type="entry name" value="ANK"/>
    <property type="match status" value="5"/>
</dbReference>
<dbReference type="Pfam" id="PF12796">
    <property type="entry name" value="Ank_2"/>
    <property type="match status" value="1"/>
</dbReference>
<evidence type="ECO:0000313" key="4">
    <source>
        <dbReference type="Proteomes" id="UP000241365"/>
    </source>
</evidence>
<reference evidence="3 4" key="1">
    <citation type="journal article" date="2016" name="Genome Announc.">
        <title>Complete Genome Sequence of a New Megavirus Family Member Isolated from an Inland Water Lake for the First Time in India.</title>
        <authorList>
            <person name="Chatterjee A."/>
            <person name="Ali F."/>
            <person name="Bange D."/>
            <person name="Kondabagil K."/>
        </authorList>
    </citation>
    <scope>NUCLEOTIDE SEQUENCE [LARGE SCALE GENOMIC DNA]</scope>
    <source>
        <strain evidence="3">1</strain>
    </source>
</reference>
<dbReference type="GeneID" id="80512557"/>
<accession>A0A167R1C0</accession>
<dbReference type="SUPFAM" id="SSF48403">
    <property type="entry name" value="Ankyrin repeat"/>
    <property type="match status" value="1"/>
</dbReference>
<proteinExistence type="predicted"/>
<sequence length="303" mass="35179">MDQIMDQIPDEIWLHIISYLGNSKYDFYFTQVKFFEFIRYKKIGRNIFYQVIKKGLVDVFKYINIQCKKSNEVVINNKSFIQKSVNKYLSIASRYGQLNMVKYLIKLGACIHKRNDYSLRVACLKGHLNVVEYLINQGAIINARNGESLILASKYGHPSVVDYLAKFSTDNEYYRNRSCRLACLYGHLNVVKYWIDSGINIDSDYGDYINLAFMNNHHEIVKYLESIGTKLNIFQDTKIYHHVSYSHGKIIDACTANSSIKAANKFFVFAKKEKNNEENNEMVINMIICPSKTVITCIVKKLL</sequence>